<reference evidence="2 3" key="1">
    <citation type="submission" date="2018-11" db="EMBL/GenBank/DDBJ databases">
        <authorList>
            <consortium name="Pathogen Informatics"/>
        </authorList>
    </citation>
    <scope>NUCLEOTIDE SEQUENCE [LARGE SCALE GENOMIC DNA]</scope>
</reference>
<dbReference type="EMBL" id="UYWW01006514">
    <property type="protein sequence ID" value="VDM14785.1"/>
    <property type="molecule type" value="Genomic_DNA"/>
</dbReference>
<evidence type="ECO:0000313" key="2">
    <source>
        <dbReference type="EMBL" id="VDM14785.1"/>
    </source>
</evidence>
<evidence type="ECO:0000256" key="1">
    <source>
        <dbReference type="SAM" id="MobiDB-lite"/>
    </source>
</evidence>
<accession>A0A3P7G058</accession>
<feature type="compositionally biased region" description="Basic and acidic residues" evidence="1">
    <location>
        <begin position="24"/>
        <end position="34"/>
    </location>
</feature>
<dbReference type="InParanoid" id="A0A3P7G058"/>
<protein>
    <submittedName>
        <fullName evidence="2">Uncharacterized protein</fullName>
    </submittedName>
</protein>
<evidence type="ECO:0000313" key="3">
    <source>
        <dbReference type="Proteomes" id="UP000270924"/>
    </source>
</evidence>
<sequence length="354" mass="38440">MYPTVSGQIPPGFSRQLPPVPRGFMDHSPAETLRKAKPGSASFSRYHQSVSSRSSAEMSAFDRNKSDSCLHCGSQEHRTKDCVNGLDSSNLQKSEINTEDESITNARIITTNQLSSNIAQKSMSTTNLFDVKGSEAAKRASIASTNQAASAESLQHQTPSLENLLARSKIFDDRIPEVVSDDIPTVESQHTTGRSSHFVKGLLFLFVILGRSTHNRSWSDENQGSSTAVDTDQESVSTNNYAGLDTSFESFDGAVAIIEKTHDVNVSIKPSTYVGGSQPVLLDQDSDISGEAQVIRHHDACSYSQNSVKSNIQNDLAPANSSNTISLGEANARNLAKCLWLLVQPIILKEYAMD</sequence>
<dbReference type="OrthoDB" id="412600at2759"/>
<name>A0A3P7G058_WUCBA</name>
<proteinExistence type="predicted"/>
<feature type="region of interest" description="Disordered" evidence="1">
    <location>
        <begin position="1"/>
        <end position="59"/>
    </location>
</feature>
<keyword evidence="3" id="KW-1185">Reference proteome</keyword>
<feature type="compositionally biased region" description="Low complexity" evidence="1">
    <location>
        <begin position="42"/>
        <end position="59"/>
    </location>
</feature>
<organism evidence="2 3">
    <name type="scientific">Wuchereria bancrofti</name>
    <dbReference type="NCBI Taxonomy" id="6293"/>
    <lineage>
        <taxon>Eukaryota</taxon>
        <taxon>Metazoa</taxon>
        <taxon>Ecdysozoa</taxon>
        <taxon>Nematoda</taxon>
        <taxon>Chromadorea</taxon>
        <taxon>Rhabditida</taxon>
        <taxon>Spirurina</taxon>
        <taxon>Spiruromorpha</taxon>
        <taxon>Filarioidea</taxon>
        <taxon>Onchocercidae</taxon>
        <taxon>Wuchereria</taxon>
    </lineage>
</organism>
<gene>
    <name evidence="2" type="ORF">WBA_LOCUS8171</name>
</gene>
<dbReference type="Proteomes" id="UP000270924">
    <property type="component" value="Unassembled WGS sequence"/>
</dbReference>
<dbReference type="AlphaFoldDB" id="A0A3P7G058"/>